<evidence type="ECO:0000313" key="2">
    <source>
        <dbReference type="Proteomes" id="UP000002384"/>
    </source>
</evidence>
<dbReference type="HOGENOM" id="CLU_3403110_0_0_3"/>
<dbReference type="Proteomes" id="UP000002384">
    <property type="component" value="Chromosome"/>
</dbReference>
<dbReference type="EMBL" id="CP001291">
    <property type="protein sequence ID" value="ACK73219.1"/>
    <property type="molecule type" value="Genomic_DNA"/>
</dbReference>
<protein>
    <submittedName>
        <fullName evidence="1">Uncharacterized protein</fullName>
    </submittedName>
</protein>
<name>B7KEA1_GLOC7</name>
<reference evidence="2" key="1">
    <citation type="journal article" date="2011" name="MBio">
        <title>Novel metabolic attributes of the genus Cyanothece, comprising a group of unicellular nitrogen-fixing Cyanobacteria.</title>
        <authorList>
            <person name="Bandyopadhyay A."/>
            <person name="Elvitigala T."/>
            <person name="Welsh E."/>
            <person name="Stockel J."/>
            <person name="Liberton M."/>
            <person name="Min H."/>
            <person name="Sherman L.A."/>
            <person name="Pakrasi H.B."/>
        </authorList>
    </citation>
    <scope>NUCLEOTIDE SEQUENCE [LARGE SCALE GENOMIC DNA]</scope>
    <source>
        <strain evidence="2">PCC 7424</strain>
    </source>
</reference>
<proteinExistence type="predicted"/>
<gene>
    <name evidence="1" type="ordered locus">PCC7424_4862</name>
</gene>
<evidence type="ECO:0000313" key="1">
    <source>
        <dbReference type="EMBL" id="ACK73219.1"/>
    </source>
</evidence>
<sequence>MKNIPWDLEDTFFGALLGAFLGNFINKFPI</sequence>
<dbReference type="KEGG" id="cyc:PCC7424_4862"/>
<accession>B7KEA1</accession>
<organism evidence="1 2">
    <name type="scientific">Gloeothece citriformis (strain PCC 7424)</name>
    <name type="common">Cyanothece sp. (strain PCC 7424)</name>
    <dbReference type="NCBI Taxonomy" id="65393"/>
    <lineage>
        <taxon>Bacteria</taxon>
        <taxon>Bacillati</taxon>
        <taxon>Cyanobacteriota</taxon>
        <taxon>Cyanophyceae</taxon>
        <taxon>Oscillatoriophycideae</taxon>
        <taxon>Chroococcales</taxon>
        <taxon>Aphanothecaceae</taxon>
        <taxon>Gloeothece</taxon>
        <taxon>Gloeothece citriformis</taxon>
    </lineage>
</organism>
<dbReference type="AlphaFoldDB" id="B7KEA1"/>
<keyword evidence="2" id="KW-1185">Reference proteome</keyword>